<organism evidence="2 3">
    <name type="scientific">Phocaeicola vulgatus</name>
    <name type="common">Bacteroides vulgatus</name>
    <dbReference type="NCBI Taxonomy" id="821"/>
    <lineage>
        <taxon>Bacteria</taxon>
        <taxon>Pseudomonadati</taxon>
        <taxon>Bacteroidota</taxon>
        <taxon>Bacteroidia</taxon>
        <taxon>Bacteroidales</taxon>
        <taxon>Bacteroidaceae</taxon>
        <taxon>Phocaeicola</taxon>
    </lineage>
</organism>
<dbReference type="Proteomes" id="UP000462015">
    <property type="component" value="Unassembled WGS sequence"/>
</dbReference>
<evidence type="ECO:0000313" key="1">
    <source>
        <dbReference type="EMBL" id="KAB6632600.1"/>
    </source>
</evidence>
<evidence type="ECO:0000313" key="3">
    <source>
        <dbReference type="Proteomes" id="UP000266497"/>
    </source>
</evidence>
<dbReference type="AlphaFoldDB" id="A0A395URI1"/>
<reference evidence="1 4" key="2">
    <citation type="journal article" date="2019" name="Nat. Med.">
        <title>A library of human gut bacterial isolates paired with longitudinal multiomics data enables mechanistic microbiome research.</title>
        <authorList>
            <person name="Poyet M."/>
            <person name="Groussin M."/>
            <person name="Gibbons S.M."/>
            <person name="Avila-Pacheco J."/>
            <person name="Jiang X."/>
            <person name="Kearney S.M."/>
            <person name="Perrotta A.R."/>
            <person name="Berdy B."/>
            <person name="Zhao S."/>
            <person name="Lieberman T.D."/>
            <person name="Swanson P.K."/>
            <person name="Smith M."/>
            <person name="Roesemann S."/>
            <person name="Alexander J.E."/>
            <person name="Rich S.A."/>
            <person name="Livny J."/>
            <person name="Vlamakis H."/>
            <person name="Clish C."/>
            <person name="Bullock K."/>
            <person name="Deik A."/>
            <person name="Scott J."/>
            <person name="Pierce K.A."/>
            <person name="Xavier R.J."/>
            <person name="Alm E.J."/>
        </authorList>
    </citation>
    <scope>NUCLEOTIDE SEQUENCE [LARGE SCALE GENOMIC DNA]</scope>
    <source>
        <strain evidence="1 4">BIOML-A98</strain>
    </source>
</reference>
<proteinExistence type="predicted"/>
<dbReference type="Proteomes" id="UP000266497">
    <property type="component" value="Unassembled WGS sequence"/>
</dbReference>
<name>A0A395URI1_PHOVU</name>
<reference evidence="2 3" key="1">
    <citation type="submission" date="2018-08" db="EMBL/GenBank/DDBJ databases">
        <title>A genome reference for cultivated species of the human gut microbiota.</title>
        <authorList>
            <person name="Zou Y."/>
            <person name="Xue W."/>
            <person name="Luo G."/>
        </authorList>
    </citation>
    <scope>NUCLEOTIDE SEQUENCE [LARGE SCALE GENOMIC DNA]</scope>
    <source>
        <strain evidence="2 3">AF25-30LB</strain>
    </source>
</reference>
<evidence type="ECO:0000313" key="4">
    <source>
        <dbReference type="Proteomes" id="UP000462015"/>
    </source>
</evidence>
<dbReference type="RefSeq" id="WP_117874067.1">
    <property type="nucleotide sequence ID" value="NZ_JADNKE010000043.1"/>
</dbReference>
<dbReference type="EMBL" id="WDAL01000034">
    <property type="protein sequence ID" value="KAB6632600.1"/>
    <property type="molecule type" value="Genomic_DNA"/>
</dbReference>
<evidence type="ECO:0000313" key="2">
    <source>
        <dbReference type="EMBL" id="RGR38964.1"/>
    </source>
</evidence>
<accession>A0A395URI1</accession>
<sequence>MEKIKIKWSSKGMKRRKEICERFGFSSYLTLNHESEVYVRAEDLPVFNETVRRGFLTVLPSGKKA</sequence>
<protein>
    <submittedName>
        <fullName evidence="2">Uncharacterized protein</fullName>
    </submittedName>
</protein>
<comment type="caution">
    <text evidence="2">The sequence shown here is derived from an EMBL/GenBank/DDBJ whole genome shotgun (WGS) entry which is preliminary data.</text>
</comment>
<gene>
    <name evidence="2" type="ORF">DWY53_11330</name>
    <name evidence="1" type="ORF">GAY12_16150</name>
</gene>
<dbReference type="EMBL" id="QRUD01000029">
    <property type="protein sequence ID" value="RGR38964.1"/>
    <property type="molecule type" value="Genomic_DNA"/>
</dbReference>